<reference evidence="3 4" key="1">
    <citation type="submission" date="2017-11" db="EMBL/GenBank/DDBJ databases">
        <title>Evolution of Phototrophy in the Chloroflexi Phylum Driven by Horizontal Gene Transfer.</title>
        <authorList>
            <person name="Ward L.M."/>
            <person name="Hemp J."/>
            <person name="Shih P.M."/>
            <person name="Mcglynn S.E."/>
            <person name="Fischer W."/>
        </authorList>
    </citation>
    <scope>NUCLEOTIDE SEQUENCE [LARGE SCALE GENOMIC DNA]</scope>
    <source>
        <strain evidence="3">JP3_13</strain>
    </source>
</reference>
<comment type="caution">
    <text evidence="3">The sequence shown here is derived from an EMBL/GenBank/DDBJ whole genome shotgun (WGS) entry which is preliminary data.</text>
</comment>
<dbReference type="EMBL" id="PGTM01000031">
    <property type="protein sequence ID" value="PJF36787.1"/>
    <property type="molecule type" value="Genomic_DNA"/>
</dbReference>
<dbReference type="PRINTS" id="PR00625">
    <property type="entry name" value="JDOMAIN"/>
</dbReference>
<sequence length="484" mass="53266">MSDLYAVLGVSSEALEDDIRRAYRAAARRLHPDINPHPGAASQFRDITAAHDTLSDPAERARYDSKRRQQLPEKPYFTIKVTPSSRIIPVLDESQVLYLLVELVPDPNLVITNTPLNLTLVIDRSTSMNGIRLERTKVAAHRLIENLTEQDVLSVVAFSDRAEVLVPAAPLKDKNAAKTLITTIQAGGSTEIYQGLRAAYEQNQRYAARGFANHIILITDGRTYGDEQDSLALAERCAAEGVGISAMGIGEEWNDAFLDRLASLTGGSSHYINSPNVVQRFLEERLRSLGRSVAERVTLSVAPDPDIVVENAFRLAPSAQPLSCESDPLLIGQILPRLNTAVILTLQLPPIKAVGFRSLVRLVASGDILWDNRTNYQVVADVSIEAMFQPPAEERPRIILDALSKLSLYRIQQKASEAAVRGDIREATRKLETVATRLLESGYTDLANIAMAEARRVSSTRAISEEGHKALKYGTRYLLLPSGE</sequence>
<feature type="domain" description="VWFA" evidence="2">
    <location>
        <begin position="117"/>
        <end position="289"/>
    </location>
</feature>
<dbReference type="InterPro" id="IPR036465">
    <property type="entry name" value="vWFA_dom_sf"/>
</dbReference>
<evidence type="ECO:0000259" key="2">
    <source>
        <dbReference type="PROSITE" id="PS50234"/>
    </source>
</evidence>
<dbReference type="Gene3D" id="3.40.50.410">
    <property type="entry name" value="von Willebrand factor, type A domain"/>
    <property type="match status" value="1"/>
</dbReference>
<dbReference type="CDD" id="cd06257">
    <property type="entry name" value="DnaJ"/>
    <property type="match status" value="1"/>
</dbReference>
<dbReference type="Pfam" id="PF00226">
    <property type="entry name" value="DnaJ"/>
    <property type="match status" value="1"/>
</dbReference>
<evidence type="ECO:0000313" key="4">
    <source>
        <dbReference type="Proteomes" id="UP000229681"/>
    </source>
</evidence>
<evidence type="ECO:0000259" key="1">
    <source>
        <dbReference type="PROSITE" id="PS50076"/>
    </source>
</evidence>
<accession>A0A2M8PGW0</accession>
<dbReference type="SUPFAM" id="SSF46565">
    <property type="entry name" value="Chaperone J-domain"/>
    <property type="match status" value="1"/>
</dbReference>
<dbReference type="InterPro" id="IPR002035">
    <property type="entry name" value="VWF_A"/>
</dbReference>
<dbReference type="PROSITE" id="PS00636">
    <property type="entry name" value="DNAJ_1"/>
    <property type="match status" value="1"/>
</dbReference>
<feature type="domain" description="J" evidence="1">
    <location>
        <begin position="3"/>
        <end position="67"/>
    </location>
</feature>
<protein>
    <recommendedName>
        <fullName evidence="5">VWA domain-containing protein</fullName>
    </recommendedName>
</protein>
<dbReference type="Gene3D" id="1.10.287.110">
    <property type="entry name" value="DnaJ domain"/>
    <property type="match status" value="1"/>
</dbReference>
<dbReference type="SMART" id="SM00271">
    <property type="entry name" value="DnaJ"/>
    <property type="match status" value="1"/>
</dbReference>
<dbReference type="InterPro" id="IPR001623">
    <property type="entry name" value="DnaJ_domain"/>
</dbReference>
<dbReference type="AlphaFoldDB" id="A0A2M8PGW0"/>
<dbReference type="SUPFAM" id="SSF53300">
    <property type="entry name" value="vWA-like"/>
    <property type="match status" value="1"/>
</dbReference>
<dbReference type="InterPro" id="IPR036869">
    <property type="entry name" value="J_dom_sf"/>
</dbReference>
<dbReference type="PROSITE" id="PS50076">
    <property type="entry name" value="DNAJ_2"/>
    <property type="match status" value="1"/>
</dbReference>
<dbReference type="SMART" id="SM00327">
    <property type="entry name" value="VWA"/>
    <property type="match status" value="1"/>
</dbReference>
<proteinExistence type="predicted"/>
<dbReference type="Proteomes" id="UP000229681">
    <property type="component" value="Unassembled WGS sequence"/>
</dbReference>
<evidence type="ECO:0008006" key="5">
    <source>
        <dbReference type="Google" id="ProtNLM"/>
    </source>
</evidence>
<dbReference type="PANTHER" id="PTHR45737">
    <property type="entry name" value="VON WILLEBRAND FACTOR A DOMAIN-CONTAINING PROTEIN 5A"/>
    <property type="match status" value="1"/>
</dbReference>
<dbReference type="PANTHER" id="PTHR45737:SF6">
    <property type="entry name" value="VON WILLEBRAND FACTOR A DOMAIN-CONTAINING PROTEIN 5A"/>
    <property type="match status" value="1"/>
</dbReference>
<gene>
    <name evidence="3" type="ORF">CUN49_03695</name>
</gene>
<dbReference type="PROSITE" id="PS50234">
    <property type="entry name" value="VWFA"/>
    <property type="match status" value="1"/>
</dbReference>
<evidence type="ECO:0000313" key="3">
    <source>
        <dbReference type="EMBL" id="PJF36787.1"/>
    </source>
</evidence>
<organism evidence="3 4">
    <name type="scientific">Candidatus Thermofonsia Clade 1 bacterium</name>
    <dbReference type="NCBI Taxonomy" id="2364210"/>
    <lineage>
        <taxon>Bacteria</taxon>
        <taxon>Bacillati</taxon>
        <taxon>Chloroflexota</taxon>
        <taxon>Candidatus Thermofontia</taxon>
        <taxon>Candidatus Thermofonsia Clade 1</taxon>
    </lineage>
</organism>
<dbReference type="InterPro" id="IPR018253">
    <property type="entry name" value="DnaJ_domain_CS"/>
</dbReference>
<dbReference type="Pfam" id="PF00092">
    <property type="entry name" value="VWA"/>
    <property type="match status" value="1"/>
</dbReference>
<name>A0A2M8PGW0_9CHLR</name>